<reference evidence="1" key="1">
    <citation type="submission" date="2020-08" db="EMBL/GenBank/DDBJ databases">
        <title>Plant Genome Project.</title>
        <authorList>
            <person name="Zhang R.-G."/>
        </authorList>
    </citation>
    <scope>NUCLEOTIDE SEQUENCE</scope>
    <source>
        <strain evidence="1">WSP0</strain>
        <tissue evidence="1">Leaf</tissue>
    </source>
</reference>
<protein>
    <submittedName>
        <fullName evidence="1">Uncharacterized protein</fullName>
    </submittedName>
</protein>
<keyword evidence="2" id="KW-1185">Reference proteome</keyword>
<gene>
    <name evidence="1" type="ORF">RHGRI_000616</name>
</gene>
<evidence type="ECO:0000313" key="1">
    <source>
        <dbReference type="EMBL" id="KAG5564495.1"/>
    </source>
</evidence>
<dbReference type="SUPFAM" id="SSF53098">
    <property type="entry name" value="Ribonuclease H-like"/>
    <property type="match status" value="1"/>
</dbReference>
<dbReference type="InterPro" id="IPR012337">
    <property type="entry name" value="RNaseH-like_sf"/>
</dbReference>
<dbReference type="PANTHER" id="PTHR10797">
    <property type="entry name" value="CCR4-NOT TRANSCRIPTION COMPLEX SUBUNIT"/>
    <property type="match status" value="1"/>
</dbReference>
<name>A0AAV6LII5_9ERIC</name>
<evidence type="ECO:0000313" key="2">
    <source>
        <dbReference type="Proteomes" id="UP000823749"/>
    </source>
</evidence>
<dbReference type="InterPro" id="IPR039637">
    <property type="entry name" value="CNOT7/CNOT8/Pop2"/>
</dbReference>
<dbReference type="GO" id="GO:0004535">
    <property type="term" value="F:poly(A)-specific ribonuclease activity"/>
    <property type="evidence" value="ECO:0007669"/>
    <property type="project" value="InterPro"/>
</dbReference>
<organism evidence="1 2">
    <name type="scientific">Rhododendron griersonianum</name>
    <dbReference type="NCBI Taxonomy" id="479676"/>
    <lineage>
        <taxon>Eukaryota</taxon>
        <taxon>Viridiplantae</taxon>
        <taxon>Streptophyta</taxon>
        <taxon>Embryophyta</taxon>
        <taxon>Tracheophyta</taxon>
        <taxon>Spermatophyta</taxon>
        <taxon>Magnoliopsida</taxon>
        <taxon>eudicotyledons</taxon>
        <taxon>Gunneridae</taxon>
        <taxon>Pentapetalae</taxon>
        <taxon>asterids</taxon>
        <taxon>Ericales</taxon>
        <taxon>Ericaceae</taxon>
        <taxon>Ericoideae</taxon>
        <taxon>Rhodoreae</taxon>
        <taxon>Rhododendron</taxon>
    </lineage>
</organism>
<dbReference type="GO" id="GO:0030014">
    <property type="term" value="C:CCR4-NOT complex"/>
    <property type="evidence" value="ECO:0007669"/>
    <property type="project" value="InterPro"/>
</dbReference>
<proteinExistence type="predicted"/>
<dbReference type="Proteomes" id="UP000823749">
    <property type="component" value="Chromosome 1"/>
</dbReference>
<dbReference type="AlphaFoldDB" id="A0AAV6LII5"/>
<dbReference type="GO" id="GO:0003676">
    <property type="term" value="F:nucleic acid binding"/>
    <property type="evidence" value="ECO:0007669"/>
    <property type="project" value="InterPro"/>
</dbReference>
<sequence>MELSEVQIWDVWMSNFRNEMARIDSRLGTYNMIEFPGFLRNTPWEASEEARYRDLKFNVDRLKPIQLGLTVFNNEGRIGGSWQFNFNDFDVTTDLQVGASIRLIAVSLHFG</sequence>
<accession>A0AAV6LII5</accession>
<comment type="caution">
    <text evidence="1">The sequence shown here is derived from an EMBL/GenBank/DDBJ whole genome shotgun (WGS) entry which is preliminary data.</text>
</comment>
<dbReference type="EMBL" id="JACTNZ010000001">
    <property type="protein sequence ID" value="KAG5564495.1"/>
    <property type="molecule type" value="Genomic_DNA"/>
</dbReference>
<dbReference type="Gene3D" id="3.30.420.10">
    <property type="entry name" value="Ribonuclease H-like superfamily/Ribonuclease H"/>
    <property type="match status" value="1"/>
</dbReference>
<dbReference type="InterPro" id="IPR036397">
    <property type="entry name" value="RNaseH_sf"/>
</dbReference>